<feature type="chain" id="PRO_5045811364" description="YD repeat-containing protein" evidence="1">
    <location>
        <begin position="24"/>
        <end position="293"/>
    </location>
</feature>
<evidence type="ECO:0000313" key="2">
    <source>
        <dbReference type="EMBL" id="MFD0990656.1"/>
    </source>
</evidence>
<feature type="signal peptide" evidence="1">
    <location>
        <begin position="1"/>
        <end position="23"/>
    </location>
</feature>
<name>A0ABW3JKL7_9FLAO</name>
<evidence type="ECO:0008006" key="4">
    <source>
        <dbReference type="Google" id="ProtNLM"/>
    </source>
</evidence>
<comment type="caution">
    <text evidence="2">The sequence shown here is derived from an EMBL/GenBank/DDBJ whole genome shotgun (WGS) entry which is preliminary data.</text>
</comment>
<reference evidence="3" key="1">
    <citation type="journal article" date="2019" name="Int. J. Syst. Evol. Microbiol.">
        <title>The Global Catalogue of Microorganisms (GCM) 10K type strain sequencing project: providing services to taxonomists for standard genome sequencing and annotation.</title>
        <authorList>
            <consortium name="The Broad Institute Genomics Platform"/>
            <consortium name="The Broad Institute Genome Sequencing Center for Infectious Disease"/>
            <person name="Wu L."/>
            <person name="Ma J."/>
        </authorList>
    </citation>
    <scope>NUCLEOTIDE SEQUENCE [LARGE SCALE GENOMIC DNA]</scope>
    <source>
        <strain evidence="3">CCUG 62414</strain>
    </source>
</reference>
<dbReference type="RefSeq" id="WP_379926249.1">
    <property type="nucleotide sequence ID" value="NZ_JBHTJI010000001.1"/>
</dbReference>
<gene>
    <name evidence="2" type="ORF">ACFQ1R_11150</name>
</gene>
<sequence>MKNMKRFSIFILALIGLACNTSSKPITENDLWTLNLPQGTTSLEQKQQIYNETKGELILKSTSTFTFTKEGNFKTHIQSFPDGSTRSQEYSYDDAGRVIKISGNSSAQGLIAITTYSYEGSNPLTIYTTVEGGNNFFPKIVKTYNGKTVVKEERYGSSGQLVDLFETKGNIKTHTSYNTSNEVRFKYVYELQNGREVKKTRYDAKGNAVDTSENELDAHGNDIASYRLNNGKRSNPVYEYAYLYQNDTWVIRASKTANDYGSGKTRTITTRSFKGSKNATPTNTQIMAFIKTL</sequence>
<organism evidence="2 3">
    <name type="scientific">Mariniflexile jejuense</name>
    <dbReference type="NCBI Taxonomy" id="1173582"/>
    <lineage>
        <taxon>Bacteria</taxon>
        <taxon>Pseudomonadati</taxon>
        <taxon>Bacteroidota</taxon>
        <taxon>Flavobacteriia</taxon>
        <taxon>Flavobacteriales</taxon>
        <taxon>Flavobacteriaceae</taxon>
        <taxon>Mariniflexile</taxon>
    </lineage>
</organism>
<dbReference type="PROSITE" id="PS51257">
    <property type="entry name" value="PROKAR_LIPOPROTEIN"/>
    <property type="match status" value="1"/>
</dbReference>
<accession>A0ABW3JKL7</accession>
<keyword evidence="1" id="KW-0732">Signal</keyword>
<evidence type="ECO:0000256" key="1">
    <source>
        <dbReference type="SAM" id="SignalP"/>
    </source>
</evidence>
<dbReference type="EMBL" id="JBHTJI010000001">
    <property type="protein sequence ID" value="MFD0990656.1"/>
    <property type="molecule type" value="Genomic_DNA"/>
</dbReference>
<dbReference type="Proteomes" id="UP001597061">
    <property type="component" value="Unassembled WGS sequence"/>
</dbReference>
<evidence type="ECO:0000313" key="3">
    <source>
        <dbReference type="Proteomes" id="UP001597061"/>
    </source>
</evidence>
<protein>
    <recommendedName>
        <fullName evidence="4">YD repeat-containing protein</fullName>
    </recommendedName>
</protein>
<proteinExistence type="predicted"/>
<keyword evidence="3" id="KW-1185">Reference proteome</keyword>